<dbReference type="Gene3D" id="1.20.1530.20">
    <property type="match status" value="1"/>
</dbReference>
<dbReference type="InterPro" id="IPR002657">
    <property type="entry name" value="BilAc:Na_symport/Acr3"/>
</dbReference>
<proteinExistence type="predicted"/>
<evidence type="ECO:0000256" key="1">
    <source>
        <dbReference type="ARBA" id="ARBA00004141"/>
    </source>
</evidence>
<evidence type="ECO:0000256" key="3">
    <source>
        <dbReference type="ARBA" id="ARBA00022989"/>
    </source>
</evidence>
<dbReference type="RefSeq" id="WP_139084979.1">
    <property type="nucleotide sequence ID" value="NZ_VDFR01000147.1"/>
</dbReference>
<evidence type="ECO:0000256" key="2">
    <source>
        <dbReference type="ARBA" id="ARBA00022692"/>
    </source>
</evidence>
<protein>
    <submittedName>
        <fullName evidence="6">Bile acid:sodium symporter family protein</fullName>
    </submittedName>
</protein>
<dbReference type="GO" id="GO:0016020">
    <property type="term" value="C:membrane"/>
    <property type="evidence" value="ECO:0007669"/>
    <property type="project" value="UniProtKB-SubCell"/>
</dbReference>
<evidence type="ECO:0000256" key="5">
    <source>
        <dbReference type="SAM" id="Phobius"/>
    </source>
</evidence>
<dbReference type="AlphaFoldDB" id="A0A5C4MFG0"/>
<keyword evidence="2 5" id="KW-0812">Transmembrane</keyword>
<feature type="transmembrane region" description="Helical" evidence="5">
    <location>
        <begin position="24"/>
        <end position="42"/>
    </location>
</feature>
<dbReference type="Pfam" id="PF01758">
    <property type="entry name" value="SBF"/>
    <property type="match status" value="1"/>
</dbReference>
<evidence type="ECO:0000313" key="7">
    <source>
        <dbReference type="Proteomes" id="UP000306740"/>
    </source>
</evidence>
<dbReference type="EMBL" id="VDFR01000147">
    <property type="protein sequence ID" value="TNC35432.1"/>
    <property type="molecule type" value="Genomic_DNA"/>
</dbReference>
<dbReference type="Proteomes" id="UP000306740">
    <property type="component" value="Unassembled WGS sequence"/>
</dbReference>
<comment type="subcellular location">
    <subcellularLocation>
        <location evidence="1">Membrane</location>
        <topology evidence="1">Multi-pass membrane protein</topology>
    </subcellularLocation>
</comment>
<dbReference type="PANTHER" id="PTHR10361:SF28">
    <property type="entry name" value="P3 PROTEIN-RELATED"/>
    <property type="match status" value="1"/>
</dbReference>
<feature type="transmembrane region" description="Helical" evidence="5">
    <location>
        <begin position="158"/>
        <end position="179"/>
    </location>
</feature>
<feature type="transmembrane region" description="Helical" evidence="5">
    <location>
        <begin position="191"/>
        <end position="211"/>
    </location>
</feature>
<dbReference type="OrthoDB" id="9806785at2"/>
<sequence>MTDLALLSAADVDAISISFSESSLTLLKIVIGAILFGIALDTRLEDFRAAARKPLAMGVAIAGQFLLLPAITFVLTLALNVRGSVALGMILVACCPPGNVSNILTHRARGDVALSVAMTSVGNVLAIFLMPLNFAFWGGLHPTGQDFLADIEVSPWDMLSEVLLVIGLPFVLGITIARLWPRVAARAHGIVSKVAFVALGAIILVGISSNWDVFVDYIGVVVIAVFLHDALAMALGYGVARGARLSDRSTRAMTFEVGIRNAGLGLLLVFEFFDGLGGMALVAAWWGIWDIIAGLVVASLWARRPVRGEKVEVPS</sequence>
<comment type="caution">
    <text evidence="6">The sequence shown here is derived from an EMBL/GenBank/DDBJ whole genome shotgun (WGS) entry which is preliminary data.</text>
</comment>
<accession>A0A5C4MFG0</accession>
<keyword evidence="3 5" id="KW-1133">Transmembrane helix</keyword>
<dbReference type="InterPro" id="IPR038770">
    <property type="entry name" value="Na+/solute_symporter_sf"/>
</dbReference>
<name>A0A5C4MFG0_9ACTN</name>
<dbReference type="PANTHER" id="PTHR10361">
    <property type="entry name" value="SODIUM-BILE ACID COTRANSPORTER"/>
    <property type="match status" value="1"/>
</dbReference>
<organism evidence="6 7">
    <name type="scientific">Mumia zhuanghuii</name>
    <dbReference type="NCBI Taxonomy" id="2585211"/>
    <lineage>
        <taxon>Bacteria</taxon>
        <taxon>Bacillati</taxon>
        <taxon>Actinomycetota</taxon>
        <taxon>Actinomycetes</taxon>
        <taxon>Propionibacteriales</taxon>
        <taxon>Nocardioidaceae</taxon>
        <taxon>Mumia</taxon>
    </lineage>
</organism>
<reference evidence="6 7" key="1">
    <citation type="submission" date="2019-05" db="EMBL/GenBank/DDBJ databases">
        <title>Mumia sp. nov., isolated from the intestinal contents of plateau pika (Ochotona curzoniae) in the Qinghai-Tibet plateau of China.</title>
        <authorList>
            <person name="Tian Z."/>
        </authorList>
    </citation>
    <scope>NUCLEOTIDE SEQUENCE [LARGE SCALE GENOMIC DNA]</scope>
    <source>
        <strain evidence="7">527</strain>
    </source>
</reference>
<keyword evidence="4 5" id="KW-0472">Membrane</keyword>
<feature type="transmembrane region" description="Helical" evidence="5">
    <location>
        <begin position="217"/>
        <end position="240"/>
    </location>
</feature>
<evidence type="ECO:0000313" key="6">
    <source>
        <dbReference type="EMBL" id="TNC35432.1"/>
    </source>
</evidence>
<feature type="transmembrane region" description="Helical" evidence="5">
    <location>
        <begin position="279"/>
        <end position="302"/>
    </location>
</feature>
<dbReference type="InterPro" id="IPR004710">
    <property type="entry name" value="Bilac:Na_transpt"/>
</dbReference>
<feature type="transmembrane region" description="Helical" evidence="5">
    <location>
        <begin position="112"/>
        <end position="138"/>
    </location>
</feature>
<feature type="transmembrane region" description="Helical" evidence="5">
    <location>
        <begin position="252"/>
        <end position="273"/>
    </location>
</feature>
<gene>
    <name evidence="6" type="ORF">FHE65_27165</name>
</gene>
<feature type="transmembrane region" description="Helical" evidence="5">
    <location>
        <begin position="54"/>
        <end position="79"/>
    </location>
</feature>
<feature type="transmembrane region" description="Helical" evidence="5">
    <location>
        <begin position="85"/>
        <end position="105"/>
    </location>
</feature>
<evidence type="ECO:0000256" key="4">
    <source>
        <dbReference type="ARBA" id="ARBA00023136"/>
    </source>
</evidence>